<feature type="domain" description="Peptidase M48" evidence="8">
    <location>
        <begin position="222"/>
        <end position="271"/>
    </location>
</feature>
<comment type="cofactor">
    <cofactor evidence="6">
        <name>Zn(2+)</name>
        <dbReference type="ChEBI" id="CHEBI:29105"/>
    </cofactor>
    <text evidence="6">Binds 1 zinc ion per subunit.</text>
</comment>
<dbReference type="InterPro" id="IPR051156">
    <property type="entry name" value="Mito/Outer_Membr_Metalloprot"/>
</dbReference>
<comment type="caution">
    <text evidence="9">The sequence shown here is derived from an EMBL/GenBank/DDBJ whole genome shotgun (WGS) entry which is preliminary data.</text>
</comment>
<protein>
    <recommendedName>
        <fullName evidence="8">Peptidase M48 domain-containing protein</fullName>
    </recommendedName>
</protein>
<reference evidence="9" key="1">
    <citation type="journal article" date="2018" name="DNA Res.">
        <title>Multiple hybrid de novo genome assembly of finger millet, an orphan allotetraploid crop.</title>
        <authorList>
            <person name="Hatakeyama M."/>
            <person name="Aluri S."/>
            <person name="Balachadran M.T."/>
            <person name="Sivarajan S.R."/>
            <person name="Patrignani A."/>
            <person name="Gruter S."/>
            <person name="Poveda L."/>
            <person name="Shimizu-Inatsugi R."/>
            <person name="Baeten J."/>
            <person name="Francoijs K.J."/>
            <person name="Nataraja K.N."/>
            <person name="Reddy Y.A.N."/>
            <person name="Phadnis S."/>
            <person name="Ravikumar R.L."/>
            <person name="Schlapbach R."/>
            <person name="Sreeman S.M."/>
            <person name="Shimizu K.K."/>
        </authorList>
    </citation>
    <scope>NUCLEOTIDE SEQUENCE</scope>
</reference>
<dbReference type="GO" id="GO:0004222">
    <property type="term" value="F:metalloendopeptidase activity"/>
    <property type="evidence" value="ECO:0007669"/>
    <property type="project" value="InterPro"/>
</dbReference>
<evidence type="ECO:0000256" key="7">
    <source>
        <dbReference type="SAM" id="MobiDB-lite"/>
    </source>
</evidence>
<feature type="region of interest" description="Disordered" evidence="7">
    <location>
        <begin position="185"/>
        <end position="221"/>
    </location>
</feature>
<dbReference type="PANTHER" id="PTHR22726:SF1">
    <property type="entry name" value="METALLOENDOPEPTIDASE OMA1, MITOCHONDRIAL"/>
    <property type="match status" value="1"/>
</dbReference>
<evidence type="ECO:0000313" key="10">
    <source>
        <dbReference type="Proteomes" id="UP001054889"/>
    </source>
</evidence>
<gene>
    <name evidence="9" type="primary">ga02653</name>
    <name evidence="9" type="ORF">PR202_ga02653</name>
</gene>
<proteinExistence type="inferred from homology"/>
<reference evidence="9" key="2">
    <citation type="submission" date="2021-12" db="EMBL/GenBank/DDBJ databases">
        <title>Resequencing data analysis of finger millet.</title>
        <authorList>
            <person name="Hatakeyama M."/>
            <person name="Aluri S."/>
            <person name="Balachadran M.T."/>
            <person name="Sivarajan S.R."/>
            <person name="Poveda L."/>
            <person name="Shimizu-Inatsugi R."/>
            <person name="Schlapbach R."/>
            <person name="Sreeman S.M."/>
            <person name="Shimizu K.K."/>
        </authorList>
    </citation>
    <scope>NUCLEOTIDE SEQUENCE</scope>
</reference>
<dbReference type="PANTHER" id="PTHR22726">
    <property type="entry name" value="METALLOENDOPEPTIDASE OMA1"/>
    <property type="match status" value="1"/>
</dbReference>
<dbReference type="GO" id="GO:0016020">
    <property type="term" value="C:membrane"/>
    <property type="evidence" value="ECO:0007669"/>
    <property type="project" value="TreeGrafter"/>
</dbReference>
<dbReference type="GO" id="GO:0046872">
    <property type="term" value="F:metal ion binding"/>
    <property type="evidence" value="ECO:0007669"/>
    <property type="project" value="UniProtKB-KW"/>
</dbReference>
<keyword evidence="3 6" id="KW-0378">Hydrolase</keyword>
<evidence type="ECO:0000256" key="2">
    <source>
        <dbReference type="ARBA" id="ARBA00022723"/>
    </source>
</evidence>
<keyword evidence="1 6" id="KW-0645">Protease</keyword>
<keyword evidence="5 6" id="KW-0482">Metalloprotease</keyword>
<sequence length="399" mass="44737">MNCLRNSRSLLSSLLRRRPAVLTPPPLRPRGYHTFRVPRDRPAQPWPHQSTPLQAPARRYQHTGSKRKEVTHWWSSSRRHHGSGGSRRWYKDEGVQAGAVGLVVTGGAVFCCRREAVPYTDRTRLILLSPSAERKLGEWVYEREKKKLGSKILSPLDPESIRVRRIADEIVAAVYRGLASRQDLDDADDGGNNTASVATVAQRDDQDLTMRKSRGKKPPQVNLDGMDWEVIVVKNNMINAMCAPGGKIIVFTGLLDKFKEDAEVATVLGHEFFNMPEEILDAASKYLLELPFSRRMEMEADHVGFMLLATAGYDPRVAPSVYERLGKIGRGESKLHNYISTHPSSEKRSQLLSQEHVMSQALELYSKYWEGISQGSESLVPRSGTQVNYGKEISGTSAT</sequence>
<keyword evidence="4 6" id="KW-0862">Zinc</keyword>
<dbReference type="InterPro" id="IPR001915">
    <property type="entry name" value="Peptidase_M48"/>
</dbReference>
<comment type="similarity">
    <text evidence="6">Belongs to the peptidase M48 family.</text>
</comment>
<evidence type="ECO:0000259" key="8">
    <source>
        <dbReference type="Pfam" id="PF01435"/>
    </source>
</evidence>
<name>A0AAV5BMA7_ELECO</name>
<evidence type="ECO:0000256" key="6">
    <source>
        <dbReference type="RuleBase" id="RU003983"/>
    </source>
</evidence>
<accession>A0AAV5BMA7</accession>
<dbReference type="Proteomes" id="UP001054889">
    <property type="component" value="Unassembled WGS sequence"/>
</dbReference>
<evidence type="ECO:0000256" key="3">
    <source>
        <dbReference type="ARBA" id="ARBA00022801"/>
    </source>
</evidence>
<feature type="region of interest" description="Disordered" evidence="7">
    <location>
        <begin position="380"/>
        <end position="399"/>
    </location>
</feature>
<evidence type="ECO:0000256" key="1">
    <source>
        <dbReference type="ARBA" id="ARBA00022670"/>
    </source>
</evidence>
<feature type="domain" description="Peptidase M48" evidence="8">
    <location>
        <begin position="284"/>
        <end position="354"/>
    </location>
</feature>
<keyword evidence="2" id="KW-0479">Metal-binding</keyword>
<dbReference type="GO" id="GO:0051603">
    <property type="term" value="P:proteolysis involved in protein catabolic process"/>
    <property type="evidence" value="ECO:0007669"/>
    <property type="project" value="TreeGrafter"/>
</dbReference>
<dbReference type="Gene3D" id="3.30.2010.10">
    <property type="entry name" value="Metalloproteases ('zincins'), catalytic domain"/>
    <property type="match status" value="1"/>
</dbReference>
<evidence type="ECO:0000313" key="9">
    <source>
        <dbReference type="EMBL" id="GJM86763.1"/>
    </source>
</evidence>
<dbReference type="CDD" id="cd07331">
    <property type="entry name" value="M48C_Oma1_like"/>
    <property type="match status" value="1"/>
</dbReference>
<dbReference type="AlphaFoldDB" id="A0AAV5BMA7"/>
<organism evidence="9 10">
    <name type="scientific">Eleusine coracana subsp. coracana</name>
    <dbReference type="NCBI Taxonomy" id="191504"/>
    <lineage>
        <taxon>Eukaryota</taxon>
        <taxon>Viridiplantae</taxon>
        <taxon>Streptophyta</taxon>
        <taxon>Embryophyta</taxon>
        <taxon>Tracheophyta</taxon>
        <taxon>Spermatophyta</taxon>
        <taxon>Magnoliopsida</taxon>
        <taxon>Liliopsida</taxon>
        <taxon>Poales</taxon>
        <taxon>Poaceae</taxon>
        <taxon>PACMAD clade</taxon>
        <taxon>Chloridoideae</taxon>
        <taxon>Cynodonteae</taxon>
        <taxon>Eleusininae</taxon>
        <taxon>Eleusine</taxon>
    </lineage>
</organism>
<dbReference type="Pfam" id="PF01435">
    <property type="entry name" value="Peptidase_M48"/>
    <property type="match status" value="2"/>
</dbReference>
<dbReference type="EMBL" id="BQKI01000001">
    <property type="protein sequence ID" value="GJM86763.1"/>
    <property type="molecule type" value="Genomic_DNA"/>
</dbReference>
<evidence type="ECO:0000256" key="4">
    <source>
        <dbReference type="ARBA" id="ARBA00022833"/>
    </source>
</evidence>
<evidence type="ECO:0000256" key="5">
    <source>
        <dbReference type="ARBA" id="ARBA00023049"/>
    </source>
</evidence>
<keyword evidence="10" id="KW-1185">Reference proteome</keyword>
<feature type="region of interest" description="Disordered" evidence="7">
    <location>
        <begin position="38"/>
        <end position="88"/>
    </location>
</feature>